<name>A0ABU4HKP8_9ACTN</name>
<comment type="catalytic activity">
    <reaction evidence="12">
        <text>dibenzothiophene 5-oxide + FMNH2 + O2 = dibenzothiophene 5,5-dioxide + FMN + H2O + H(+)</text>
        <dbReference type="Rhea" id="RHEA:49080"/>
        <dbReference type="ChEBI" id="CHEBI:15377"/>
        <dbReference type="ChEBI" id="CHEBI:15378"/>
        <dbReference type="ChEBI" id="CHEBI:15379"/>
        <dbReference type="ChEBI" id="CHEBI:23683"/>
        <dbReference type="ChEBI" id="CHEBI:57618"/>
        <dbReference type="ChEBI" id="CHEBI:58210"/>
        <dbReference type="ChEBI" id="CHEBI:90356"/>
    </reaction>
</comment>
<comment type="catalytic activity">
    <reaction evidence="13">
        <text>dibenzothiophene + 2 FMNH2 + 2 O2 = dibenzothiophene 5,5-dioxide + 2 FMN + 2 H2O + 2 H(+)</text>
        <dbReference type="Rhea" id="RHEA:49072"/>
        <dbReference type="ChEBI" id="CHEBI:15377"/>
        <dbReference type="ChEBI" id="CHEBI:15378"/>
        <dbReference type="ChEBI" id="CHEBI:15379"/>
        <dbReference type="ChEBI" id="CHEBI:23681"/>
        <dbReference type="ChEBI" id="CHEBI:57618"/>
        <dbReference type="ChEBI" id="CHEBI:58210"/>
        <dbReference type="ChEBI" id="CHEBI:90356"/>
        <dbReference type="EC" id="1.14.14.21"/>
    </reaction>
</comment>
<evidence type="ECO:0000256" key="4">
    <source>
        <dbReference type="ARBA" id="ARBA00022741"/>
    </source>
</evidence>
<dbReference type="Pfam" id="PF02770">
    <property type="entry name" value="Acyl-CoA_dh_M"/>
    <property type="match status" value="1"/>
</dbReference>
<gene>
    <name evidence="17" type="ORF">R7226_05850</name>
</gene>
<comment type="pathway">
    <text evidence="7">Sulfur metabolism; dibenzothiophene degradation.</text>
</comment>
<comment type="similarity">
    <text evidence="8">Belongs to the DszC flavin monooxygenase family.</text>
</comment>
<dbReference type="InterPro" id="IPR013107">
    <property type="entry name" value="Acyl-CoA_DH_C"/>
</dbReference>
<keyword evidence="4" id="KW-0547">Nucleotide-binding</keyword>
<evidence type="ECO:0000256" key="6">
    <source>
        <dbReference type="ARBA" id="ARBA00023033"/>
    </source>
</evidence>
<evidence type="ECO:0000256" key="2">
    <source>
        <dbReference type="ARBA" id="ARBA00022630"/>
    </source>
</evidence>
<comment type="caution">
    <text evidence="17">The sequence shown here is derived from an EMBL/GenBank/DDBJ whole genome shotgun (WGS) entry which is preliminary data.</text>
</comment>
<dbReference type="PANTHER" id="PTHR43884">
    <property type="entry name" value="ACYL-COA DEHYDROGENASE"/>
    <property type="match status" value="1"/>
</dbReference>
<feature type="domain" description="Acyl-CoA oxidase/dehydrogenase middle" evidence="14">
    <location>
        <begin position="132"/>
        <end position="212"/>
    </location>
</feature>
<evidence type="ECO:0000256" key="12">
    <source>
        <dbReference type="ARBA" id="ARBA00048445"/>
    </source>
</evidence>
<evidence type="ECO:0000313" key="17">
    <source>
        <dbReference type="EMBL" id="MDW5593847.1"/>
    </source>
</evidence>
<evidence type="ECO:0000256" key="1">
    <source>
        <dbReference type="ARBA" id="ARBA00004496"/>
    </source>
</evidence>
<evidence type="ECO:0000256" key="13">
    <source>
        <dbReference type="ARBA" id="ARBA00049456"/>
    </source>
</evidence>
<evidence type="ECO:0000259" key="14">
    <source>
        <dbReference type="Pfam" id="PF02770"/>
    </source>
</evidence>
<dbReference type="Gene3D" id="1.10.540.10">
    <property type="entry name" value="Acyl-CoA dehydrogenase/oxidase, N-terminal domain"/>
    <property type="match status" value="1"/>
</dbReference>
<evidence type="ECO:0000256" key="10">
    <source>
        <dbReference type="ARBA" id="ARBA00034345"/>
    </source>
</evidence>
<dbReference type="Gene3D" id="1.20.140.10">
    <property type="entry name" value="Butyryl-CoA Dehydrogenase, subunit A, domain 3"/>
    <property type="match status" value="1"/>
</dbReference>
<evidence type="ECO:0000256" key="8">
    <source>
        <dbReference type="ARBA" id="ARBA00034317"/>
    </source>
</evidence>
<dbReference type="InterPro" id="IPR013786">
    <property type="entry name" value="AcylCoA_DH/ox_N"/>
</dbReference>
<dbReference type="PANTHER" id="PTHR43884:SF12">
    <property type="entry name" value="ISOVALERYL-COA DEHYDROGENASE, MITOCHONDRIAL-RELATED"/>
    <property type="match status" value="1"/>
</dbReference>
<organism evidence="17 18">
    <name type="scientific">Conexibacter stalactiti</name>
    <dbReference type="NCBI Taxonomy" id="1940611"/>
    <lineage>
        <taxon>Bacteria</taxon>
        <taxon>Bacillati</taxon>
        <taxon>Actinomycetota</taxon>
        <taxon>Thermoleophilia</taxon>
        <taxon>Solirubrobacterales</taxon>
        <taxon>Conexibacteraceae</taxon>
        <taxon>Conexibacter</taxon>
    </lineage>
</organism>
<evidence type="ECO:0000256" key="7">
    <source>
        <dbReference type="ARBA" id="ARBA00034307"/>
    </source>
</evidence>
<dbReference type="Gene3D" id="2.40.110.10">
    <property type="entry name" value="Butyryl-CoA Dehydrogenase, subunit A, domain 2"/>
    <property type="match status" value="1"/>
</dbReference>
<comment type="subcellular location">
    <subcellularLocation>
        <location evidence="1">Cytoplasm</location>
    </subcellularLocation>
</comment>
<keyword evidence="3" id="KW-0288">FMN</keyword>
<evidence type="ECO:0000259" key="15">
    <source>
        <dbReference type="Pfam" id="PF02771"/>
    </source>
</evidence>
<evidence type="ECO:0000256" key="9">
    <source>
        <dbReference type="ARBA" id="ARBA00034328"/>
    </source>
</evidence>
<reference evidence="18" key="1">
    <citation type="submission" date="2023-07" db="EMBL/GenBank/DDBJ databases">
        <title>Conexibacter stalactiti sp. nov., isolated from stalactites in a lava cave and emended description of the genus Conexibacter.</title>
        <authorList>
            <person name="Lee S.D."/>
        </authorList>
    </citation>
    <scope>NUCLEOTIDE SEQUENCE [LARGE SCALE GENOMIC DNA]</scope>
    <source>
        <strain evidence="18">KCTC 39840</strain>
    </source>
</reference>
<dbReference type="Pfam" id="PF08028">
    <property type="entry name" value="Acyl-CoA_dh_2"/>
    <property type="match status" value="1"/>
</dbReference>
<dbReference type="InterPro" id="IPR006091">
    <property type="entry name" value="Acyl-CoA_Oxase/DH_mid-dom"/>
</dbReference>
<feature type="domain" description="Acyl-CoA dehydrogenase C-terminal" evidence="16">
    <location>
        <begin position="244"/>
        <end position="378"/>
    </location>
</feature>
<keyword evidence="2" id="KW-0285">Flavoprotein</keyword>
<comment type="catalytic activity">
    <reaction evidence="11">
        <text>dibenzothiophene + FMNH2 + O2 = dibenzothiophene 5-oxide + FMN + H2O + H(+)</text>
        <dbReference type="Rhea" id="RHEA:49076"/>
        <dbReference type="ChEBI" id="CHEBI:15377"/>
        <dbReference type="ChEBI" id="CHEBI:15378"/>
        <dbReference type="ChEBI" id="CHEBI:15379"/>
        <dbReference type="ChEBI" id="CHEBI:23681"/>
        <dbReference type="ChEBI" id="CHEBI:23683"/>
        <dbReference type="ChEBI" id="CHEBI:57618"/>
        <dbReference type="ChEBI" id="CHEBI:58210"/>
    </reaction>
</comment>
<dbReference type="EMBL" id="JAWSTH010000009">
    <property type="protein sequence ID" value="MDW5593847.1"/>
    <property type="molecule type" value="Genomic_DNA"/>
</dbReference>
<evidence type="ECO:0000259" key="16">
    <source>
        <dbReference type="Pfam" id="PF08028"/>
    </source>
</evidence>
<dbReference type="InterPro" id="IPR037069">
    <property type="entry name" value="AcylCoA_DH/ox_N_sf"/>
</dbReference>
<dbReference type="Proteomes" id="UP001284601">
    <property type="component" value="Unassembled WGS sequence"/>
</dbReference>
<dbReference type="InterPro" id="IPR009100">
    <property type="entry name" value="AcylCoA_DH/oxidase_NM_dom_sf"/>
</dbReference>
<evidence type="ECO:0000313" key="18">
    <source>
        <dbReference type="Proteomes" id="UP001284601"/>
    </source>
</evidence>
<dbReference type="InterPro" id="IPR046373">
    <property type="entry name" value="Acyl-CoA_Oxase/DH_mid-dom_sf"/>
</dbReference>
<keyword evidence="18" id="KW-1185">Reference proteome</keyword>
<dbReference type="SUPFAM" id="SSF56645">
    <property type="entry name" value="Acyl-CoA dehydrogenase NM domain-like"/>
    <property type="match status" value="1"/>
</dbReference>
<feature type="domain" description="Acyl-CoA dehydrogenase/oxidase N-terminal" evidence="15">
    <location>
        <begin position="22"/>
        <end position="115"/>
    </location>
</feature>
<dbReference type="PIRSF" id="PIRSF016578">
    <property type="entry name" value="HsaA"/>
    <property type="match status" value="1"/>
</dbReference>
<sequence length="403" mass="43106">MTATRQPAVRYGSEQLDELLARIAEGAAERERTGTAPFEQIGWLKEAGFGALRIPVEEGGGGASVREFFDVLMRLSHADSNVGHLLRAHFGTVEDQLISGDAERRALWVERVVGGALIGNGNNELTTRHAGDFAKATTLTPAGDGGFLLNGTKYYSTGTLYSDYTFVTAVTPDGMPAFVLVPTDRDGVTVEDDWDGFGQRLTATGTTRLVDVAVAPDEAFLPPADLSGLPRWHLGPFYQHYLNAVIAGNIRSVLDDAVTLVQGRRRSFTHGSADLPREDPVLLEVIGEISADAAAAEAIVLQTADALGAIGDSVVGGLPDDDVIHAAALRASEAQVAIDELGLRSANLLFEVGGASAVKQGVNLDRHWRNIRTVASHNPARFKNRAIAAWLVNGERLPDNTYF</sequence>
<evidence type="ECO:0000256" key="3">
    <source>
        <dbReference type="ARBA" id="ARBA00022643"/>
    </source>
</evidence>
<accession>A0ABU4HKP8</accession>
<evidence type="ECO:0000256" key="11">
    <source>
        <dbReference type="ARBA" id="ARBA00047859"/>
    </source>
</evidence>
<keyword evidence="5" id="KW-0560">Oxidoreductase</keyword>
<dbReference type="SUPFAM" id="SSF47203">
    <property type="entry name" value="Acyl-CoA dehydrogenase C-terminal domain-like"/>
    <property type="match status" value="1"/>
</dbReference>
<proteinExistence type="inferred from homology"/>
<dbReference type="InterPro" id="IPR036250">
    <property type="entry name" value="AcylCo_DH-like_C"/>
</dbReference>
<dbReference type="Pfam" id="PF02771">
    <property type="entry name" value="Acyl-CoA_dh_N"/>
    <property type="match status" value="1"/>
</dbReference>
<protein>
    <recommendedName>
        <fullName evidence="10">Dibenzothiophene monooxygenase</fullName>
        <ecNumber evidence="9">1.14.14.21</ecNumber>
    </recommendedName>
</protein>
<dbReference type="RefSeq" id="WP_318596106.1">
    <property type="nucleotide sequence ID" value="NZ_JAWSTH010000009.1"/>
</dbReference>
<evidence type="ECO:0000256" key="5">
    <source>
        <dbReference type="ARBA" id="ARBA00023002"/>
    </source>
</evidence>
<keyword evidence="6" id="KW-0503">Monooxygenase</keyword>
<dbReference type="EC" id="1.14.14.21" evidence="9"/>